<dbReference type="InterPro" id="IPR000198">
    <property type="entry name" value="RhoGAP_dom"/>
</dbReference>
<evidence type="ECO:0000256" key="3">
    <source>
        <dbReference type="ARBA" id="ARBA00023054"/>
    </source>
</evidence>
<proteinExistence type="predicted"/>
<dbReference type="FunFam" id="1.10.555.10:FF:000015">
    <property type="entry name" value="rho GTPase-activating protein 25 isoform X1"/>
    <property type="match status" value="1"/>
</dbReference>
<dbReference type="PANTHER" id="PTHR15228:SF36">
    <property type="entry name" value="RHO GTPASE-ACTIVATING PROTEIN 24-LIKE ISOFORM X1"/>
    <property type="match status" value="1"/>
</dbReference>
<dbReference type="PANTHER" id="PTHR15228">
    <property type="entry name" value="SPERMATHECAL PHYSIOLOGY VARIANT"/>
    <property type="match status" value="1"/>
</dbReference>
<feature type="compositionally biased region" description="Pro residues" evidence="5">
    <location>
        <begin position="356"/>
        <end position="368"/>
    </location>
</feature>
<dbReference type="SUPFAM" id="SSF48350">
    <property type="entry name" value="GTPase activation domain, GAP"/>
    <property type="match status" value="1"/>
</dbReference>
<evidence type="ECO:0000256" key="5">
    <source>
        <dbReference type="SAM" id="MobiDB-lite"/>
    </source>
</evidence>
<gene>
    <name evidence="7" type="ORF">ACEWY4_009606</name>
</gene>
<dbReference type="Gene3D" id="1.10.555.10">
    <property type="entry name" value="Rho GTPase activation protein"/>
    <property type="match status" value="1"/>
</dbReference>
<name>A0ABD1K6Y1_9TELE</name>
<protein>
    <recommendedName>
        <fullName evidence="6">Rho-GAP domain-containing protein</fullName>
    </recommendedName>
</protein>
<dbReference type="EMBL" id="JBHFQA010000008">
    <property type="protein sequence ID" value="KAL2094887.1"/>
    <property type="molecule type" value="Genomic_DNA"/>
</dbReference>
<feature type="region of interest" description="Disordered" evidence="5">
    <location>
        <begin position="486"/>
        <end position="525"/>
    </location>
</feature>
<dbReference type="GO" id="GO:0051056">
    <property type="term" value="P:regulation of small GTPase mediated signal transduction"/>
    <property type="evidence" value="ECO:0007669"/>
    <property type="project" value="UniProtKB-ARBA"/>
</dbReference>
<evidence type="ECO:0000256" key="4">
    <source>
        <dbReference type="SAM" id="Coils"/>
    </source>
</evidence>
<comment type="caution">
    <text evidence="7">The sequence shown here is derived from an EMBL/GenBank/DDBJ whole genome shotgun (WGS) entry which is preliminary data.</text>
</comment>
<evidence type="ECO:0000256" key="2">
    <source>
        <dbReference type="ARBA" id="ARBA00022553"/>
    </source>
</evidence>
<feature type="compositionally biased region" description="Polar residues" evidence="5">
    <location>
        <begin position="287"/>
        <end position="297"/>
    </location>
</feature>
<dbReference type="InterPro" id="IPR008936">
    <property type="entry name" value="Rho_GTPase_activation_prot"/>
</dbReference>
<feature type="region of interest" description="Disordered" evidence="5">
    <location>
        <begin position="280"/>
        <end position="452"/>
    </location>
</feature>
<evidence type="ECO:0000259" key="6">
    <source>
        <dbReference type="PROSITE" id="PS50238"/>
    </source>
</evidence>
<feature type="domain" description="Rho-GAP" evidence="6">
    <location>
        <begin position="36"/>
        <end position="229"/>
    </location>
</feature>
<dbReference type="SMART" id="SM00324">
    <property type="entry name" value="RhoGAP"/>
    <property type="match status" value="1"/>
</dbReference>
<dbReference type="GO" id="GO:0005096">
    <property type="term" value="F:GTPase activator activity"/>
    <property type="evidence" value="ECO:0007669"/>
    <property type="project" value="UniProtKB-KW"/>
</dbReference>
<sequence>MPENKPVVYRTSSYLSHSAYRKIKRVLSFRRRVFGQRLEETVLYERRYGVHMAPLVVEQCVDFIRERGLTEVGLFRQPGQATLVKELQEAFDAGEKPSFDSTDVHTVASLLKLYLRELPEPLVPFSRYPDFLVCGKRISAERQQGLLELRSLLHELPVANFNLLNYICQFLSEVQTYASSNKMSIENLATVFGPNILRPKAEDPESIIGGAAVVQHLMSELIREHSLLFSSDGDSDDLRISRPIPQAAHRHSSQAEWVCAELDPEEPDAHLCGASDCPLPSPRPASTPCSHQLSLPLTSERRVSSHSPRERRKSPFLMETEEQPLCAASARGPSPIDRQRYSPALPKCHPPDSGLIPPPASPPSPAPPQTASLEGPSQPLDWSGMEEPSWTAEKDLGGNSGSSDAQDSTLSVYDNMDTMTFLVGNDGADAGSAAGTAEAEGGTSAVGSGSSWSSCEALLQDGTQSGSGGPASPCQASVSFPSLFRADHDDADAHPNSPASSSAPTDAPLSTGSSEVFLPSAPPDPHISTASHAMHCLLAGLRQQMARQKAEYEARIQRLERKNEALQAEVAGLRSSLEQQRRWFSVAEIKMRNVERARADADRRNAALQKEMEQFFDTFGDLSAEAKKTDRIIQSF</sequence>
<dbReference type="Proteomes" id="UP001591681">
    <property type="component" value="Unassembled WGS sequence"/>
</dbReference>
<keyword evidence="1" id="KW-0343">GTPase activation</keyword>
<dbReference type="CDD" id="cd14686">
    <property type="entry name" value="bZIP"/>
    <property type="match status" value="1"/>
</dbReference>
<dbReference type="InterPro" id="IPR051025">
    <property type="entry name" value="RhoGAP"/>
</dbReference>
<feature type="coiled-coil region" evidence="4">
    <location>
        <begin position="542"/>
        <end position="611"/>
    </location>
</feature>
<evidence type="ECO:0000256" key="1">
    <source>
        <dbReference type="ARBA" id="ARBA00022468"/>
    </source>
</evidence>
<dbReference type="AlphaFoldDB" id="A0ABD1K6Y1"/>
<accession>A0ABD1K6Y1</accession>
<feature type="compositionally biased region" description="Low complexity" evidence="5">
    <location>
        <begin position="426"/>
        <end position="452"/>
    </location>
</feature>
<keyword evidence="8" id="KW-1185">Reference proteome</keyword>
<evidence type="ECO:0000313" key="8">
    <source>
        <dbReference type="Proteomes" id="UP001591681"/>
    </source>
</evidence>
<feature type="compositionally biased region" description="Polar residues" evidence="5">
    <location>
        <begin position="401"/>
        <end position="412"/>
    </location>
</feature>
<feature type="compositionally biased region" description="Low complexity" evidence="5">
    <location>
        <begin position="494"/>
        <end position="508"/>
    </location>
</feature>
<reference evidence="7 8" key="1">
    <citation type="submission" date="2024-09" db="EMBL/GenBank/DDBJ databases">
        <title>A chromosome-level genome assembly of Gray's grenadier anchovy, Coilia grayii.</title>
        <authorList>
            <person name="Fu Z."/>
        </authorList>
    </citation>
    <scope>NUCLEOTIDE SEQUENCE [LARGE SCALE GENOMIC DNA]</scope>
    <source>
        <strain evidence="7">G4</strain>
        <tissue evidence="7">Muscle</tissue>
    </source>
</reference>
<keyword evidence="3 4" id="KW-0175">Coiled coil</keyword>
<keyword evidence="2" id="KW-0597">Phosphoprotein</keyword>
<dbReference type="PROSITE" id="PS50238">
    <property type="entry name" value="RHOGAP"/>
    <property type="match status" value="1"/>
</dbReference>
<organism evidence="7 8">
    <name type="scientific">Coilia grayii</name>
    <name type="common">Gray's grenadier anchovy</name>
    <dbReference type="NCBI Taxonomy" id="363190"/>
    <lineage>
        <taxon>Eukaryota</taxon>
        <taxon>Metazoa</taxon>
        <taxon>Chordata</taxon>
        <taxon>Craniata</taxon>
        <taxon>Vertebrata</taxon>
        <taxon>Euteleostomi</taxon>
        <taxon>Actinopterygii</taxon>
        <taxon>Neopterygii</taxon>
        <taxon>Teleostei</taxon>
        <taxon>Clupei</taxon>
        <taxon>Clupeiformes</taxon>
        <taxon>Clupeoidei</taxon>
        <taxon>Engraulidae</taxon>
        <taxon>Coilinae</taxon>
        <taxon>Coilia</taxon>
    </lineage>
</organism>
<dbReference type="Pfam" id="PF00620">
    <property type="entry name" value="RhoGAP"/>
    <property type="match status" value="1"/>
</dbReference>
<evidence type="ECO:0000313" key="7">
    <source>
        <dbReference type="EMBL" id="KAL2094887.1"/>
    </source>
</evidence>